<evidence type="ECO:0000256" key="1">
    <source>
        <dbReference type="SAM" id="Phobius"/>
    </source>
</evidence>
<dbReference type="PANTHER" id="PTHR43139">
    <property type="entry name" value="SI:DKEY-122A22.2"/>
    <property type="match status" value="1"/>
</dbReference>
<dbReference type="EMBL" id="VAHF01000007">
    <property type="protein sequence ID" value="TXG58343.1"/>
    <property type="molecule type" value="Genomic_DNA"/>
</dbReference>
<dbReference type="Proteomes" id="UP000323000">
    <property type="component" value="Chromosome 7"/>
</dbReference>
<protein>
    <recommendedName>
        <fullName evidence="4">AB hydrolase-1 domain-containing protein</fullName>
    </recommendedName>
</protein>
<proteinExistence type="predicted"/>
<keyword evidence="3" id="KW-1185">Reference proteome</keyword>
<keyword evidence="1" id="KW-0812">Transmembrane</keyword>
<feature type="transmembrane region" description="Helical" evidence="1">
    <location>
        <begin position="12"/>
        <end position="31"/>
    </location>
</feature>
<gene>
    <name evidence="2" type="ORF">EZV62_016172</name>
</gene>
<dbReference type="AlphaFoldDB" id="A0A5C7HMT8"/>
<dbReference type="InterPro" id="IPR029058">
    <property type="entry name" value="AB_hydrolase_fold"/>
</dbReference>
<keyword evidence="1" id="KW-0472">Membrane</keyword>
<dbReference type="SUPFAM" id="SSF53474">
    <property type="entry name" value="alpha/beta-Hydrolases"/>
    <property type="match status" value="1"/>
</dbReference>
<evidence type="ECO:0000313" key="3">
    <source>
        <dbReference type="Proteomes" id="UP000323000"/>
    </source>
</evidence>
<evidence type="ECO:0000313" key="2">
    <source>
        <dbReference type="EMBL" id="TXG58343.1"/>
    </source>
</evidence>
<dbReference type="OrthoDB" id="1714018at2759"/>
<accession>A0A5C7HMT8</accession>
<dbReference type="Gene3D" id="3.40.50.1820">
    <property type="entry name" value="alpha/beta hydrolase"/>
    <property type="match status" value="1"/>
</dbReference>
<comment type="caution">
    <text evidence="2">The sequence shown here is derived from an EMBL/GenBank/DDBJ whole genome shotgun (WGS) entry which is preliminary data.</text>
</comment>
<evidence type="ECO:0008006" key="4">
    <source>
        <dbReference type="Google" id="ProtNLM"/>
    </source>
</evidence>
<dbReference type="PANTHER" id="PTHR43139:SF7">
    <property type="entry name" value="ALPHA_BETA-HYDROLASES SUPERFAMILY PROTEIN"/>
    <property type="match status" value="1"/>
</dbReference>
<name>A0A5C7HMT8_9ROSI</name>
<keyword evidence="1" id="KW-1133">Transmembrane helix</keyword>
<sequence>MKMLERHGVSKMSVVGISYSGFVGYNMVVQFPQKMERLVLYCAGVCLEEEDMENGLFRVPDLEEAIRILLPQTPNKLRELGRFSFVKPATGVPAFVSTFRFYSNLVQFSSKMGSRRSLLKMISDPILICLFFDSEFPTNPGLLEYDEIPNLANLSLYRTQVCCFRSDMGKENKTFEETFV</sequence>
<dbReference type="InterPro" id="IPR052370">
    <property type="entry name" value="Meta-cleavage_hydrolase"/>
</dbReference>
<reference evidence="3" key="1">
    <citation type="journal article" date="2019" name="Gigascience">
        <title>De novo genome assembly of the endangered Acer yangbiense, a plant species with extremely small populations endemic to Yunnan Province, China.</title>
        <authorList>
            <person name="Yang J."/>
            <person name="Wariss H.M."/>
            <person name="Tao L."/>
            <person name="Zhang R."/>
            <person name="Yun Q."/>
            <person name="Hollingsworth P."/>
            <person name="Dao Z."/>
            <person name="Luo G."/>
            <person name="Guo H."/>
            <person name="Ma Y."/>
            <person name="Sun W."/>
        </authorList>
    </citation>
    <scope>NUCLEOTIDE SEQUENCE [LARGE SCALE GENOMIC DNA]</scope>
    <source>
        <strain evidence="3">cv. Malutang</strain>
    </source>
</reference>
<organism evidence="2 3">
    <name type="scientific">Acer yangbiense</name>
    <dbReference type="NCBI Taxonomy" id="1000413"/>
    <lineage>
        <taxon>Eukaryota</taxon>
        <taxon>Viridiplantae</taxon>
        <taxon>Streptophyta</taxon>
        <taxon>Embryophyta</taxon>
        <taxon>Tracheophyta</taxon>
        <taxon>Spermatophyta</taxon>
        <taxon>Magnoliopsida</taxon>
        <taxon>eudicotyledons</taxon>
        <taxon>Gunneridae</taxon>
        <taxon>Pentapetalae</taxon>
        <taxon>rosids</taxon>
        <taxon>malvids</taxon>
        <taxon>Sapindales</taxon>
        <taxon>Sapindaceae</taxon>
        <taxon>Hippocastanoideae</taxon>
        <taxon>Acereae</taxon>
        <taxon>Acer</taxon>
    </lineage>
</organism>